<dbReference type="GO" id="GO:0020037">
    <property type="term" value="F:heme binding"/>
    <property type="evidence" value="ECO:0007669"/>
    <property type="project" value="InterPro"/>
</dbReference>
<dbReference type="STRING" id="136037.A0A067QYE8"/>
<dbReference type="InterPro" id="IPR002401">
    <property type="entry name" value="Cyt_P450_E_grp-I"/>
</dbReference>
<dbReference type="PRINTS" id="PR00385">
    <property type="entry name" value="P450"/>
</dbReference>
<dbReference type="PANTHER" id="PTHR24291">
    <property type="entry name" value="CYTOCHROME P450 FAMILY 4"/>
    <property type="match status" value="1"/>
</dbReference>
<dbReference type="InterPro" id="IPR001128">
    <property type="entry name" value="Cyt_P450"/>
</dbReference>
<dbReference type="EMBL" id="KK853107">
    <property type="protein sequence ID" value="KDR11277.1"/>
    <property type="molecule type" value="Genomic_DNA"/>
</dbReference>
<name>A0A067QYE8_ZOONE</name>
<evidence type="ECO:0000313" key="11">
    <source>
        <dbReference type="EMBL" id="KDR11277.1"/>
    </source>
</evidence>
<evidence type="ECO:0000256" key="1">
    <source>
        <dbReference type="ARBA" id="ARBA00001971"/>
    </source>
</evidence>
<feature type="binding site" description="axial binding residue" evidence="8">
    <location>
        <position position="454"/>
    </location>
    <ligand>
        <name>heme</name>
        <dbReference type="ChEBI" id="CHEBI:30413"/>
    </ligand>
    <ligandPart>
        <name>Fe</name>
        <dbReference type="ChEBI" id="CHEBI:18248"/>
    </ligandPart>
</feature>
<keyword evidence="6 8" id="KW-0408">Iron</keyword>
<dbReference type="AlphaFoldDB" id="A0A067QYE8"/>
<evidence type="ECO:0000256" key="10">
    <source>
        <dbReference type="SAM" id="SignalP"/>
    </source>
</evidence>
<evidence type="ECO:0000256" key="9">
    <source>
        <dbReference type="RuleBase" id="RU000461"/>
    </source>
</evidence>
<sequence>METFSLLLCGVILLLSALFLHSRNTKRAQFIRMIDQIPGPRAYPIIGSLLPFIFTKRSDMFEVGQKIIYKHSPIFRIWIGRLADINLTRPEHVEVVLSSSKHLDKAIMYTFLHRWLGTGLLTATGQKWHSHRKMITPTFHFKILDSFVEVFSEKSEILVSKLQKEVGSQGFDVYPYITKCALDIICETAMGTPIFAQDDGNSEYVKAVYDMSEIVVERILHPWLHPEFIFKLSASGRRHDVCLKVLHGFTKKVIGERKVQMLINRENSDQFSGSNDEAMGKKRRKAFLDLLLEVSLDGVKLTDEELREEVDTFMFEGHDTTSAGICWAVYLLGLHPDVQEKAYQEQESIFQGSDRSPTMKDLNEMKYLERVIKESLRLYPSVPVVSRRLNEDIEIGDYTIPAGCMLTIQIYNLHRNPDQFPDPEKFDPDNFLPERAAKRHPYAYTPFSAGPRNCIGQKFALLEEKTVLSYILRHYELRSLDKRENITLISELILRPQGGIRLIITPRNAGSSKM</sequence>
<feature type="signal peptide" evidence="10">
    <location>
        <begin position="1"/>
        <end position="22"/>
    </location>
</feature>
<gene>
    <name evidence="11" type="ORF">L798_14796</name>
</gene>
<reference evidence="11 12" key="1">
    <citation type="journal article" date="2014" name="Nat. Commun.">
        <title>Molecular traces of alternative social organization in a termite genome.</title>
        <authorList>
            <person name="Terrapon N."/>
            <person name="Li C."/>
            <person name="Robertson H.M."/>
            <person name="Ji L."/>
            <person name="Meng X."/>
            <person name="Booth W."/>
            <person name="Chen Z."/>
            <person name="Childers C.P."/>
            <person name="Glastad K.M."/>
            <person name="Gokhale K."/>
            <person name="Gowin J."/>
            <person name="Gronenberg W."/>
            <person name="Hermansen R.A."/>
            <person name="Hu H."/>
            <person name="Hunt B.G."/>
            <person name="Huylmans A.K."/>
            <person name="Khalil S.M."/>
            <person name="Mitchell R.D."/>
            <person name="Munoz-Torres M.C."/>
            <person name="Mustard J.A."/>
            <person name="Pan H."/>
            <person name="Reese J.T."/>
            <person name="Scharf M.E."/>
            <person name="Sun F."/>
            <person name="Vogel H."/>
            <person name="Xiao J."/>
            <person name="Yang W."/>
            <person name="Yang Z."/>
            <person name="Yang Z."/>
            <person name="Zhou J."/>
            <person name="Zhu J."/>
            <person name="Brent C.S."/>
            <person name="Elsik C.G."/>
            <person name="Goodisman M.A."/>
            <person name="Liberles D.A."/>
            <person name="Roe R.M."/>
            <person name="Vargo E.L."/>
            <person name="Vilcinskas A."/>
            <person name="Wang J."/>
            <person name="Bornberg-Bauer E."/>
            <person name="Korb J."/>
            <person name="Zhang G."/>
            <person name="Liebig J."/>
        </authorList>
    </citation>
    <scope>NUCLEOTIDE SEQUENCE [LARGE SCALE GENOMIC DNA]</scope>
    <source>
        <tissue evidence="11">Whole organism</tissue>
    </source>
</reference>
<dbReference type="GO" id="GO:0004497">
    <property type="term" value="F:monooxygenase activity"/>
    <property type="evidence" value="ECO:0007669"/>
    <property type="project" value="UniProtKB-KW"/>
</dbReference>
<dbReference type="Pfam" id="PF00067">
    <property type="entry name" value="p450"/>
    <property type="match status" value="1"/>
</dbReference>
<keyword evidence="7 9" id="KW-0503">Monooxygenase</keyword>
<comment type="similarity">
    <text evidence="2 9">Belongs to the cytochrome P450 family.</text>
</comment>
<dbReference type="Gene3D" id="1.10.630.10">
    <property type="entry name" value="Cytochrome P450"/>
    <property type="match status" value="1"/>
</dbReference>
<evidence type="ECO:0000256" key="7">
    <source>
        <dbReference type="ARBA" id="ARBA00023033"/>
    </source>
</evidence>
<proteinExistence type="inferred from homology"/>
<dbReference type="PROSITE" id="PS00086">
    <property type="entry name" value="CYTOCHROME_P450"/>
    <property type="match status" value="1"/>
</dbReference>
<evidence type="ECO:0000256" key="4">
    <source>
        <dbReference type="ARBA" id="ARBA00022723"/>
    </source>
</evidence>
<dbReference type="InterPro" id="IPR036396">
    <property type="entry name" value="Cyt_P450_sf"/>
</dbReference>
<evidence type="ECO:0000256" key="8">
    <source>
        <dbReference type="PIRSR" id="PIRSR602401-1"/>
    </source>
</evidence>
<evidence type="ECO:0000256" key="3">
    <source>
        <dbReference type="ARBA" id="ARBA00022617"/>
    </source>
</evidence>
<evidence type="ECO:0000313" key="12">
    <source>
        <dbReference type="Proteomes" id="UP000027135"/>
    </source>
</evidence>
<keyword evidence="5 9" id="KW-0560">Oxidoreductase</keyword>
<dbReference type="PANTHER" id="PTHR24291:SF209">
    <property type="entry name" value="CYTOCHROME P450-LIKE PROTEIN"/>
    <property type="match status" value="1"/>
</dbReference>
<keyword evidence="10" id="KW-0732">Signal</keyword>
<evidence type="ECO:0000256" key="2">
    <source>
        <dbReference type="ARBA" id="ARBA00010617"/>
    </source>
</evidence>
<keyword evidence="12" id="KW-1185">Reference proteome</keyword>
<organism evidence="11 12">
    <name type="scientific">Zootermopsis nevadensis</name>
    <name type="common">Dampwood termite</name>
    <dbReference type="NCBI Taxonomy" id="136037"/>
    <lineage>
        <taxon>Eukaryota</taxon>
        <taxon>Metazoa</taxon>
        <taxon>Ecdysozoa</taxon>
        <taxon>Arthropoda</taxon>
        <taxon>Hexapoda</taxon>
        <taxon>Insecta</taxon>
        <taxon>Pterygota</taxon>
        <taxon>Neoptera</taxon>
        <taxon>Polyneoptera</taxon>
        <taxon>Dictyoptera</taxon>
        <taxon>Blattodea</taxon>
        <taxon>Blattoidea</taxon>
        <taxon>Termitoidae</taxon>
        <taxon>Termopsidae</taxon>
        <taxon>Zootermopsis</taxon>
    </lineage>
</organism>
<dbReference type="SUPFAM" id="SSF48264">
    <property type="entry name" value="Cytochrome P450"/>
    <property type="match status" value="1"/>
</dbReference>
<dbReference type="InterPro" id="IPR050196">
    <property type="entry name" value="Cytochrome_P450_Monoox"/>
</dbReference>
<keyword evidence="4 8" id="KW-0479">Metal-binding</keyword>
<dbReference type="CDD" id="cd20660">
    <property type="entry name" value="CYP4V-like"/>
    <property type="match status" value="1"/>
</dbReference>
<evidence type="ECO:0000256" key="5">
    <source>
        <dbReference type="ARBA" id="ARBA00023002"/>
    </source>
</evidence>
<dbReference type="OMA" id="CDVFAEN"/>
<dbReference type="InParanoid" id="A0A067QYE8"/>
<evidence type="ECO:0000256" key="6">
    <source>
        <dbReference type="ARBA" id="ARBA00023004"/>
    </source>
</evidence>
<dbReference type="GO" id="GO:0016705">
    <property type="term" value="F:oxidoreductase activity, acting on paired donors, with incorporation or reduction of molecular oxygen"/>
    <property type="evidence" value="ECO:0007669"/>
    <property type="project" value="InterPro"/>
</dbReference>
<dbReference type="PRINTS" id="PR00463">
    <property type="entry name" value="EP450I"/>
</dbReference>
<dbReference type="OrthoDB" id="1470350at2759"/>
<dbReference type="Proteomes" id="UP000027135">
    <property type="component" value="Unassembled WGS sequence"/>
</dbReference>
<feature type="chain" id="PRO_5001644491" evidence="10">
    <location>
        <begin position="23"/>
        <end position="514"/>
    </location>
</feature>
<keyword evidence="3 8" id="KW-0349">Heme</keyword>
<comment type="cofactor">
    <cofactor evidence="1 8">
        <name>heme</name>
        <dbReference type="ChEBI" id="CHEBI:30413"/>
    </cofactor>
</comment>
<protein>
    <submittedName>
        <fullName evidence="11">Cytochrome P450 4C1</fullName>
    </submittedName>
</protein>
<dbReference type="GO" id="GO:0005506">
    <property type="term" value="F:iron ion binding"/>
    <property type="evidence" value="ECO:0007669"/>
    <property type="project" value="InterPro"/>
</dbReference>
<dbReference type="eggNOG" id="KOG0157">
    <property type="taxonomic scope" value="Eukaryota"/>
</dbReference>
<dbReference type="InterPro" id="IPR017972">
    <property type="entry name" value="Cyt_P450_CS"/>
</dbReference>
<accession>A0A067QYE8</accession>